<keyword evidence="10 15" id="KW-0560">Oxidoreductase</keyword>
<dbReference type="Gene3D" id="1.10.630.10">
    <property type="entry name" value="Cytochrome P450"/>
    <property type="match status" value="1"/>
</dbReference>
<evidence type="ECO:0000256" key="4">
    <source>
        <dbReference type="ARBA" id="ARBA00004406"/>
    </source>
</evidence>
<keyword evidence="11 14" id="KW-0408">Iron</keyword>
<comment type="function">
    <text evidence="2">May be involved in the metabolism of insect hormones and in the breakdown of synthetic insecticides.</text>
</comment>
<dbReference type="PANTHER" id="PTHR24291:SF189">
    <property type="entry name" value="CYTOCHROME P450 4C3-RELATED"/>
    <property type="match status" value="1"/>
</dbReference>
<keyword evidence="17" id="KW-1185">Reference proteome</keyword>
<keyword evidence="12 15" id="KW-0503">Monooxygenase</keyword>
<evidence type="ECO:0000256" key="11">
    <source>
        <dbReference type="ARBA" id="ARBA00023004"/>
    </source>
</evidence>
<dbReference type="GO" id="GO:0005789">
    <property type="term" value="C:endoplasmic reticulum membrane"/>
    <property type="evidence" value="ECO:0007669"/>
    <property type="project" value="UniProtKB-SubCell"/>
</dbReference>
<keyword evidence="8" id="KW-0256">Endoplasmic reticulum</keyword>
<accession>A0A139WNP8</accession>
<dbReference type="GO" id="GO:0016705">
    <property type="term" value="F:oxidoreductase activity, acting on paired donors, with incorporation or reduction of molecular oxygen"/>
    <property type="evidence" value="ECO:0007669"/>
    <property type="project" value="InterPro"/>
</dbReference>
<proteinExistence type="inferred from homology"/>
<feature type="binding site" description="axial binding residue" evidence="14">
    <location>
        <position position="204"/>
    </location>
    <ligand>
        <name>heme</name>
        <dbReference type="ChEBI" id="CHEBI:30413"/>
    </ligand>
    <ligandPart>
        <name>Fe</name>
        <dbReference type="ChEBI" id="CHEBI:18248"/>
    </ligandPart>
</feature>
<evidence type="ECO:0000256" key="15">
    <source>
        <dbReference type="RuleBase" id="RU000461"/>
    </source>
</evidence>
<reference evidence="16 17" key="2">
    <citation type="journal article" date="2010" name="Nucleic Acids Res.">
        <title>BeetleBase in 2010: revisions to provide comprehensive genomic information for Tribolium castaneum.</title>
        <authorList>
            <person name="Kim H.S."/>
            <person name="Murphy T."/>
            <person name="Xia J."/>
            <person name="Caragea D."/>
            <person name="Park Y."/>
            <person name="Beeman R.W."/>
            <person name="Lorenzen M.D."/>
            <person name="Butcher S."/>
            <person name="Manak J.R."/>
            <person name="Brown S.J."/>
        </authorList>
    </citation>
    <scope>GENOME REANNOTATION</scope>
    <source>
        <strain evidence="16 17">Georgia GA2</strain>
    </source>
</reference>
<comment type="cofactor">
    <cofactor evidence="1 14">
        <name>heme</name>
        <dbReference type="ChEBI" id="CHEBI:30413"/>
    </cofactor>
</comment>
<evidence type="ECO:0000256" key="3">
    <source>
        <dbReference type="ARBA" id="ARBA00004174"/>
    </source>
</evidence>
<sequence length="259" mass="29814">MKAIANTMIEEIMYSTVPQVIQKLMEGGNISKKNSSMLEKLAELVVENPKDLTIENCVDHLMTFMATSQDSQSSAVAFTCMMLGAYPHIQDKVVEELSEVLSNKTCVTLDELSKLNYLDMCLKESMRLFPVAPFIFRDTTEEFQLENLTIPGNVTLALSIYHAHRDRNFWEKPDDFYPEHFAPEAVKNRHPFAFLPFSAGPRKCIAQQYSTTYMKIQLCTILQNYEIQCQYNTKNIKLTTDISVRPVQGYMLKIRKRRV</sequence>
<dbReference type="PRINTS" id="PR00463">
    <property type="entry name" value="EP450I"/>
</dbReference>
<dbReference type="InParanoid" id="A0A139WNP8"/>
<evidence type="ECO:0000256" key="12">
    <source>
        <dbReference type="ARBA" id="ARBA00023033"/>
    </source>
</evidence>
<evidence type="ECO:0000256" key="14">
    <source>
        <dbReference type="PIRSR" id="PIRSR602401-1"/>
    </source>
</evidence>
<evidence type="ECO:0000256" key="9">
    <source>
        <dbReference type="ARBA" id="ARBA00022848"/>
    </source>
</evidence>
<dbReference type="GO" id="GO:0020037">
    <property type="term" value="F:heme binding"/>
    <property type="evidence" value="ECO:0007669"/>
    <property type="project" value="InterPro"/>
</dbReference>
<evidence type="ECO:0000313" key="16">
    <source>
        <dbReference type="EMBL" id="KYB29496.1"/>
    </source>
</evidence>
<dbReference type="InterPro" id="IPR002401">
    <property type="entry name" value="Cyt_P450_E_grp-I"/>
</dbReference>
<evidence type="ECO:0000256" key="2">
    <source>
        <dbReference type="ARBA" id="ARBA00003690"/>
    </source>
</evidence>
<name>A0A139WNP8_TRICA</name>
<reference evidence="16 17" key="1">
    <citation type="journal article" date="2008" name="Nature">
        <title>The genome of the model beetle and pest Tribolium castaneum.</title>
        <authorList>
            <consortium name="Tribolium Genome Sequencing Consortium"/>
            <person name="Richards S."/>
            <person name="Gibbs R.A."/>
            <person name="Weinstock G.M."/>
            <person name="Brown S.J."/>
            <person name="Denell R."/>
            <person name="Beeman R.W."/>
            <person name="Gibbs R."/>
            <person name="Beeman R.W."/>
            <person name="Brown S.J."/>
            <person name="Bucher G."/>
            <person name="Friedrich M."/>
            <person name="Grimmelikhuijzen C.J."/>
            <person name="Klingler M."/>
            <person name="Lorenzen M."/>
            <person name="Richards S."/>
            <person name="Roth S."/>
            <person name="Schroder R."/>
            <person name="Tautz D."/>
            <person name="Zdobnov E.M."/>
            <person name="Muzny D."/>
            <person name="Gibbs R.A."/>
            <person name="Weinstock G.M."/>
            <person name="Attaway T."/>
            <person name="Bell S."/>
            <person name="Buhay C.J."/>
            <person name="Chandrabose M.N."/>
            <person name="Chavez D."/>
            <person name="Clerk-Blankenburg K.P."/>
            <person name="Cree A."/>
            <person name="Dao M."/>
            <person name="Davis C."/>
            <person name="Chacko J."/>
            <person name="Dinh H."/>
            <person name="Dugan-Rocha S."/>
            <person name="Fowler G."/>
            <person name="Garner T.T."/>
            <person name="Garnes J."/>
            <person name="Gnirke A."/>
            <person name="Hawes A."/>
            <person name="Hernandez J."/>
            <person name="Hines S."/>
            <person name="Holder M."/>
            <person name="Hume J."/>
            <person name="Jhangiani S.N."/>
            <person name="Joshi V."/>
            <person name="Khan Z.M."/>
            <person name="Jackson L."/>
            <person name="Kovar C."/>
            <person name="Kowis A."/>
            <person name="Lee S."/>
            <person name="Lewis L.R."/>
            <person name="Margolis J."/>
            <person name="Morgan M."/>
            <person name="Nazareth L.V."/>
            <person name="Nguyen N."/>
            <person name="Okwuonu G."/>
            <person name="Parker D."/>
            <person name="Richards S."/>
            <person name="Ruiz S.J."/>
            <person name="Santibanez J."/>
            <person name="Savard J."/>
            <person name="Scherer S.E."/>
            <person name="Schneider B."/>
            <person name="Sodergren E."/>
            <person name="Tautz D."/>
            <person name="Vattahil S."/>
            <person name="Villasana D."/>
            <person name="White C.S."/>
            <person name="Wright R."/>
            <person name="Park Y."/>
            <person name="Beeman R.W."/>
            <person name="Lord J."/>
            <person name="Oppert B."/>
            <person name="Lorenzen M."/>
            <person name="Brown S."/>
            <person name="Wang L."/>
            <person name="Savard J."/>
            <person name="Tautz D."/>
            <person name="Richards S."/>
            <person name="Weinstock G."/>
            <person name="Gibbs R.A."/>
            <person name="Liu Y."/>
            <person name="Worley K."/>
            <person name="Weinstock G."/>
            <person name="Elsik C.G."/>
            <person name="Reese J.T."/>
            <person name="Elhaik E."/>
            <person name="Landan G."/>
            <person name="Graur D."/>
            <person name="Arensburger P."/>
            <person name="Atkinson P."/>
            <person name="Beeman R.W."/>
            <person name="Beidler J."/>
            <person name="Brown S.J."/>
            <person name="Demuth J.P."/>
            <person name="Drury D.W."/>
            <person name="Du Y.Z."/>
            <person name="Fujiwara H."/>
            <person name="Lorenzen M."/>
            <person name="Maselli V."/>
            <person name="Osanai M."/>
            <person name="Park Y."/>
            <person name="Robertson H.M."/>
            <person name="Tu Z."/>
            <person name="Wang J.J."/>
            <person name="Wang S."/>
            <person name="Richards S."/>
            <person name="Song H."/>
            <person name="Zhang L."/>
            <person name="Sodergren E."/>
            <person name="Werner D."/>
            <person name="Stanke M."/>
            <person name="Morgenstern B."/>
            <person name="Solovyev V."/>
            <person name="Kosarev P."/>
            <person name="Brown G."/>
            <person name="Chen H.C."/>
            <person name="Ermolaeva O."/>
            <person name="Hlavina W."/>
            <person name="Kapustin Y."/>
            <person name="Kiryutin B."/>
            <person name="Kitts P."/>
            <person name="Maglott D."/>
            <person name="Pruitt K."/>
            <person name="Sapojnikov V."/>
            <person name="Souvorov A."/>
            <person name="Mackey A.J."/>
            <person name="Waterhouse R.M."/>
            <person name="Wyder S."/>
            <person name="Zdobnov E.M."/>
            <person name="Zdobnov E.M."/>
            <person name="Wyder S."/>
            <person name="Kriventseva E.V."/>
            <person name="Kadowaki T."/>
            <person name="Bork P."/>
            <person name="Aranda M."/>
            <person name="Bao R."/>
            <person name="Beermann A."/>
            <person name="Berns N."/>
            <person name="Bolognesi R."/>
            <person name="Bonneton F."/>
            <person name="Bopp D."/>
            <person name="Brown S.J."/>
            <person name="Bucher G."/>
            <person name="Butts T."/>
            <person name="Chaumot A."/>
            <person name="Denell R.E."/>
            <person name="Ferrier D.E."/>
            <person name="Friedrich M."/>
            <person name="Gordon C.M."/>
            <person name="Jindra M."/>
            <person name="Klingler M."/>
            <person name="Lan Q."/>
            <person name="Lattorff H.M."/>
            <person name="Laudet V."/>
            <person name="von Levetsow C."/>
            <person name="Liu Z."/>
            <person name="Lutz R."/>
            <person name="Lynch J.A."/>
            <person name="da Fonseca R.N."/>
            <person name="Posnien N."/>
            <person name="Reuter R."/>
            <person name="Roth S."/>
            <person name="Savard J."/>
            <person name="Schinko J.B."/>
            <person name="Schmitt C."/>
            <person name="Schoppmeier M."/>
            <person name="Schroder R."/>
            <person name="Shippy T.D."/>
            <person name="Simonnet F."/>
            <person name="Marques-Souza H."/>
            <person name="Tautz D."/>
            <person name="Tomoyasu Y."/>
            <person name="Trauner J."/>
            <person name="Van der Zee M."/>
            <person name="Vervoort M."/>
            <person name="Wittkopp N."/>
            <person name="Wimmer E.A."/>
            <person name="Yang X."/>
            <person name="Jones A.K."/>
            <person name="Sattelle D.B."/>
            <person name="Ebert P.R."/>
            <person name="Nelson D."/>
            <person name="Scott J.G."/>
            <person name="Beeman R.W."/>
            <person name="Muthukrishnan S."/>
            <person name="Kramer K.J."/>
            <person name="Arakane Y."/>
            <person name="Beeman R.W."/>
            <person name="Zhu Q."/>
            <person name="Hogenkamp D."/>
            <person name="Dixit R."/>
            <person name="Oppert B."/>
            <person name="Jiang H."/>
            <person name="Zou Z."/>
            <person name="Marshall J."/>
            <person name="Elpidina E."/>
            <person name="Vinokurov K."/>
            <person name="Oppert C."/>
            <person name="Zou Z."/>
            <person name="Evans J."/>
            <person name="Lu Z."/>
            <person name="Zhao P."/>
            <person name="Sumathipala N."/>
            <person name="Altincicek B."/>
            <person name="Vilcinskas A."/>
            <person name="Williams M."/>
            <person name="Hultmark D."/>
            <person name="Hetru C."/>
            <person name="Jiang H."/>
            <person name="Grimmelikhuijzen C.J."/>
            <person name="Hauser F."/>
            <person name="Cazzamali G."/>
            <person name="Williamson M."/>
            <person name="Park Y."/>
            <person name="Li B."/>
            <person name="Tanaka Y."/>
            <person name="Predel R."/>
            <person name="Neupert S."/>
            <person name="Schachtner J."/>
            <person name="Verleyen P."/>
            <person name="Raible F."/>
            <person name="Bork P."/>
            <person name="Friedrich M."/>
            <person name="Walden K.K."/>
            <person name="Robertson H.M."/>
            <person name="Angeli S."/>
            <person name="Foret S."/>
            <person name="Bucher G."/>
            <person name="Schuetz S."/>
            <person name="Maleszka R."/>
            <person name="Wimmer E.A."/>
            <person name="Beeman R.W."/>
            <person name="Lorenzen M."/>
            <person name="Tomoyasu Y."/>
            <person name="Miller S.C."/>
            <person name="Grossmann D."/>
            <person name="Bucher G."/>
        </authorList>
    </citation>
    <scope>NUCLEOTIDE SEQUENCE [LARGE SCALE GENOMIC DNA]</scope>
    <source>
        <strain evidence="16 17">Georgia GA2</strain>
    </source>
</reference>
<evidence type="ECO:0000256" key="5">
    <source>
        <dbReference type="ARBA" id="ARBA00010617"/>
    </source>
</evidence>
<comment type="subcellular location">
    <subcellularLocation>
        <location evidence="4">Endoplasmic reticulum membrane</location>
        <topology evidence="4">Peripheral membrane protein</topology>
    </subcellularLocation>
    <subcellularLocation>
        <location evidence="3">Microsome membrane</location>
        <topology evidence="3">Peripheral membrane protein</topology>
    </subcellularLocation>
</comment>
<dbReference type="PANTHER" id="PTHR24291">
    <property type="entry name" value="CYTOCHROME P450 FAMILY 4"/>
    <property type="match status" value="1"/>
</dbReference>
<keyword evidence="7 14" id="KW-0479">Metal-binding</keyword>
<keyword evidence="6 14" id="KW-0349">Heme</keyword>
<organism evidence="16 17">
    <name type="scientific">Tribolium castaneum</name>
    <name type="common">Red flour beetle</name>
    <dbReference type="NCBI Taxonomy" id="7070"/>
    <lineage>
        <taxon>Eukaryota</taxon>
        <taxon>Metazoa</taxon>
        <taxon>Ecdysozoa</taxon>
        <taxon>Arthropoda</taxon>
        <taxon>Hexapoda</taxon>
        <taxon>Insecta</taxon>
        <taxon>Pterygota</taxon>
        <taxon>Neoptera</taxon>
        <taxon>Endopterygota</taxon>
        <taxon>Coleoptera</taxon>
        <taxon>Polyphaga</taxon>
        <taxon>Cucujiformia</taxon>
        <taxon>Tenebrionidae</taxon>
        <taxon>Tenebrionidae incertae sedis</taxon>
        <taxon>Tribolium</taxon>
    </lineage>
</organism>
<comment type="similarity">
    <text evidence="5 15">Belongs to the cytochrome P450 family.</text>
</comment>
<dbReference type="InterPro" id="IPR036396">
    <property type="entry name" value="Cyt_P450_sf"/>
</dbReference>
<evidence type="ECO:0000256" key="6">
    <source>
        <dbReference type="ARBA" id="ARBA00022617"/>
    </source>
</evidence>
<evidence type="ECO:0000256" key="8">
    <source>
        <dbReference type="ARBA" id="ARBA00022824"/>
    </source>
</evidence>
<dbReference type="InterPro" id="IPR017972">
    <property type="entry name" value="Cyt_P450_CS"/>
</dbReference>
<evidence type="ECO:0000256" key="10">
    <source>
        <dbReference type="ARBA" id="ARBA00023002"/>
    </source>
</evidence>
<evidence type="ECO:0000256" key="1">
    <source>
        <dbReference type="ARBA" id="ARBA00001971"/>
    </source>
</evidence>
<dbReference type="AlphaFoldDB" id="A0A139WNP8"/>
<dbReference type="PROSITE" id="PS00086">
    <property type="entry name" value="CYTOCHROME_P450"/>
    <property type="match status" value="1"/>
</dbReference>
<dbReference type="SUPFAM" id="SSF48264">
    <property type="entry name" value="Cytochrome P450"/>
    <property type="match status" value="1"/>
</dbReference>
<keyword evidence="9" id="KW-0492">Microsome</keyword>
<dbReference type="EMBL" id="KQ971311">
    <property type="protein sequence ID" value="KYB29496.1"/>
    <property type="molecule type" value="Genomic_DNA"/>
</dbReference>
<dbReference type="eggNOG" id="KOG0157">
    <property type="taxonomic scope" value="Eukaryota"/>
</dbReference>
<evidence type="ECO:0000313" key="17">
    <source>
        <dbReference type="Proteomes" id="UP000007266"/>
    </source>
</evidence>
<dbReference type="Pfam" id="PF00067">
    <property type="entry name" value="p450"/>
    <property type="match status" value="1"/>
</dbReference>
<evidence type="ECO:0000256" key="7">
    <source>
        <dbReference type="ARBA" id="ARBA00022723"/>
    </source>
</evidence>
<protein>
    <submittedName>
        <fullName evidence="16">Putative cytochrome P450 4aa1-like Protein</fullName>
    </submittedName>
</protein>
<dbReference type="GO" id="GO:0004497">
    <property type="term" value="F:monooxygenase activity"/>
    <property type="evidence" value="ECO:0007669"/>
    <property type="project" value="UniProtKB-KW"/>
</dbReference>
<gene>
    <name evidence="16" type="primary">AUGUSTUS-3.0.2_32033</name>
    <name evidence="16" type="ORF">TcasGA2_TC032033</name>
</gene>
<keyword evidence="13" id="KW-0472">Membrane</keyword>
<evidence type="ECO:0000256" key="13">
    <source>
        <dbReference type="ARBA" id="ARBA00023136"/>
    </source>
</evidence>
<dbReference type="InterPro" id="IPR001128">
    <property type="entry name" value="Cyt_P450"/>
</dbReference>
<dbReference type="InterPro" id="IPR050196">
    <property type="entry name" value="Cytochrome_P450_Monoox"/>
</dbReference>
<dbReference type="Proteomes" id="UP000007266">
    <property type="component" value="Linkage group 2"/>
</dbReference>
<dbReference type="OMA" id="MIFAGNE"/>
<dbReference type="GO" id="GO:0005506">
    <property type="term" value="F:iron ion binding"/>
    <property type="evidence" value="ECO:0007669"/>
    <property type="project" value="InterPro"/>
</dbReference>